<dbReference type="EMBL" id="CP109441">
    <property type="protein sequence ID" value="WUV50337.1"/>
    <property type="molecule type" value="Genomic_DNA"/>
</dbReference>
<gene>
    <name evidence="3" type="ORF">OG563_20340</name>
</gene>
<dbReference type="PRINTS" id="PR00111">
    <property type="entry name" value="ABHYDROLASE"/>
</dbReference>
<evidence type="ECO:0000256" key="1">
    <source>
        <dbReference type="ARBA" id="ARBA00038115"/>
    </source>
</evidence>
<name>A0ABZ1Z460_9NOCA</name>
<dbReference type="InterPro" id="IPR000073">
    <property type="entry name" value="AB_hydrolase_1"/>
</dbReference>
<proteinExistence type="inferred from homology"/>
<keyword evidence="4" id="KW-1185">Reference proteome</keyword>
<evidence type="ECO:0000313" key="4">
    <source>
        <dbReference type="Proteomes" id="UP001432062"/>
    </source>
</evidence>
<protein>
    <submittedName>
        <fullName evidence="3">Alpha/beta hydrolase</fullName>
    </submittedName>
</protein>
<dbReference type="PANTHER" id="PTHR22946">
    <property type="entry name" value="DIENELACTONE HYDROLASE DOMAIN-CONTAINING PROTEIN-RELATED"/>
    <property type="match status" value="1"/>
</dbReference>
<dbReference type="RefSeq" id="WP_329415108.1">
    <property type="nucleotide sequence ID" value="NZ_CP109441.1"/>
</dbReference>
<evidence type="ECO:0000313" key="3">
    <source>
        <dbReference type="EMBL" id="WUV50337.1"/>
    </source>
</evidence>
<dbReference type="GO" id="GO:0016787">
    <property type="term" value="F:hydrolase activity"/>
    <property type="evidence" value="ECO:0007669"/>
    <property type="project" value="UniProtKB-KW"/>
</dbReference>
<feature type="domain" description="AB hydrolase-1" evidence="2">
    <location>
        <begin position="146"/>
        <end position="349"/>
    </location>
</feature>
<dbReference type="SUPFAM" id="SSF53474">
    <property type="entry name" value="alpha/beta-Hydrolases"/>
    <property type="match status" value="1"/>
</dbReference>
<dbReference type="Proteomes" id="UP001432062">
    <property type="component" value="Chromosome"/>
</dbReference>
<dbReference type="Gene3D" id="3.40.50.1820">
    <property type="entry name" value="alpha/beta hydrolase"/>
    <property type="match status" value="1"/>
</dbReference>
<dbReference type="InterPro" id="IPR050261">
    <property type="entry name" value="FrsA_esterase"/>
</dbReference>
<dbReference type="InterPro" id="IPR029058">
    <property type="entry name" value="AB_hydrolase_fold"/>
</dbReference>
<sequence>MVNWDAPTIDIAPTADPVGYHRLHPDRGMEFQLNRFLQWIGPDALAEVRAAAERISSYSEWITVFLELAQQARADGRVLPAAYYDRAAEFFMPVDDPRRVPARDRFVGAMRDLYQLSPVDVPYGAATLPTYEVRPEGPSRGVLVVCGGFDEYTEEIFPLLLTGARAGYRVIAFDGPGQGGALEDHGLPLTATWEHPVAAVLDHYDLDDVTLIGISLGGGLAIRAAAFEARIRRVVALDVLDDFLECLGGQAFPGATPALRLADTARARPIVNLTARLAAARKPIAAWGLRQGMHATGTADAYTFFRVARTLSTRTISDRVTADVLLLAGADDHYVPAHQLHRQAAALTHARSVTTRLFTAAEQAQNHCQIGNIGICLHTILTWLDDHQPATDENLSPTPIQ</sequence>
<dbReference type="PANTHER" id="PTHR22946:SF12">
    <property type="entry name" value="CONIDIAL PIGMENT BIOSYNTHESIS PROTEIN AYG1 (AFU_ORTHOLOGUE AFUA_2G17550)"/>
    <property type="match status" value="1"/>
</dbReference>
<dbReference type="Pfam" id="PF00561">
    <property type="entry name" value="Abhydrolase_1"/>
    <property type="match status" value="1"/>
</dbReference>
<comment type="similarity">
    <text evidence="1">Belongs to the AB hydrolase superfamily. FUS2 hydrolase family.</text>
</comment>
<reference evidence="3" key="1">
    <citation type="submission" date="2022-10" db="EMBL/GenBank/DDBJ databases">
        <title>The complete genomes of actinobacterial strains from the NBC collection.</title>
        <authorList>
            <person name="Joergensen T.S."/>
            <person name="Alvarez Arevalo M."/>
            <person name="Sterndorff E.B."/>
            <person name="Faurdal D."/>
            <person name="Vuksanovic O."/>
            <person name="Mourched A.-S."/>
            <person name="Charusanti P."/>
            <person name="Shaw S."/>
            <person name="Blin K."/>
            <person name="Weber T."/>
        </authorList>
    </citation>
    <scope>NUCLEOTIDE SEQUENCE</scope>
    <source>
        <strain evidence="3">NBC_01482</strain>
    </source>
</reference>
<keyword evidence="3" id="KW-0378">Hydrolase</keyword>
<accession>A0ABZ1Z460</accession>
<evidence type="ECO:0000259" key="2">
    <source>
        <dbReference type="Pfam" id="PF00561"/>
    </source>
</evidence>
<organism evidence="3 4">
    <name type="scientific">Nocardia vinacea</name>
    <dbReference type="NCBI Taxonomy" id="96468"/>
    <lineage>
        <taxon>Bacteria</taxon>
        <taxon>Bacillati</taxon>
        <taxon>Actinomycetota</taxon>
        <taxon>Actinomycetes</taxon>
        <taxon>Mycobacteriales</taxon>
        <taxon>Nocardiaceae</taxon>
        <taxon>Nocardia</taxon>
    </lineage>
</organism>